<evidence type="ECO:0000256" key="5">
    <source>
        <dbReference type="ARBA" id="ARBA00022692"/>
    </source>
</evidence>
<evidence type="ECO:0000256" key="4">
    <source>
        <dbReference type="ARBA" id="ARBA00022670"/>
    </source>
</evidence>
<comment type="caution">
    <text evidence="13">The sequence shown here is derived from an EMBL/GenBank/DDBJ whole genome shotgun (WGS) entry which is preliminary data.</text>
</comment>
<dbReference type="PROSITE" id="PS50106">
    <property type="entry name" value="PDZ"/>
    <property type="match status" value="1"/>
</dbReference>
<dbReference type="Pfam" id="PF22694">
    <property type="entry name" value="CtpB_N-like"/>
    <property type="match status" value="1"/>
</dbReference>
<comment type="similarity">
    <text evidence="2 9">Belongs to the peptidase S41A family.</text>
</comment>
<dbReference type="Gene3D" id="1.10.101.10">
    <property type="entry name" value="PGBD-like superfamily/PGBD"/>
    <property type="match status" value="1"/>
</dbReference>
<evidence type="ECO:0000259" key="12">
    <source>
        <dbReference type="PROSITE" id="PS50106"/>
    </source>
</evidence>
<dbReference type="GO" id="GO:0007165">
    <property type="term" value="P:signal transduction"/>
    <property type="evidence" value="ECO:0007669"/>
    <property type="project" value="TreeGrafter"/>
</dbReference>
<keyword evidence="5 11" id="KW-0812">Transmembrane</keyword>
<evidence type="ECO:0000256" key="10">
    <source>
        <dbReference type="SAM" id="MobiDB-lite"/>
    </source>
</evidence>
<dbReference type="Pfam" id="PF01471">
    <property type="entry name" value="PG_binding_1"/>
    <property type="match status" value="1"/>
</dbReference>
<dbReference type="InterPro" id="IPR036366">
    <property type="entry name" value="PGBDSf"/>
</dbReference>
<keyword evidence="4 9" id="KW-0645">Protease</keyword>
<dbReference type="Pfam" id="PF00595">
    <property type="entry name" value="PDZ"/>
    <property type="match status" value="1"/>
</dbReference>
<evidence type="ECO:0000313" key="14">
    <source>
        <dbReference type="Proteomes" id="UP000240717"/>
    </source>
</evidence>
<dbReference type="Pfam" id="PF03572">
    <property type="entry name" value="Peptidase_S41"/>
    <property type="match status" value="1"/>
</dbReference>
<evidence type="ECO:0000256" key="8">
    <source>
        <dbReference type="ARBA" id="ARBA00022989"/>
    </source>
</evidence>
<sequence>MTNDKDEQIEQDQQDLKQQKTKDKVQKKIHLKLWHLIILIIGIILITVAITVAATLLISHQMSGLNKEQRANLHKIEYVYKTLNKDYYKNEKSDKLSQAAIDGMVKELKDPYSEYMTKEQTKSFNEGVSGDFVGIGAEMQKKNDQISITSPMKGSPAEKAGIKPKDVVTEVNHKSIKNKPLDEVVKMVRGKKGTKVTLTIKRGSVEKDIAIKRDTIHVKSVEYEKKDNVGVITINKFQNNTSGELKNAIKKAHKQGVRNIVLDLRNNPGGLLDEAVKMANIFIDKDKTVVQLQKGDDKQQLKTENDPLKEAKDMKVSILINEGSASASEVFTGALKDYHKAKVYGSKSFGKGIVQTTREFNDGSLLKYTEMKWLTPDGHYIHGKGIKPDIEIATPKYQSLSVIPNDKTYKLGDNNKHVKTMKIGLTALGFKVDNETKSFDTSLESAIKAFQKDNDLTVNGEFDKETNDKFTQKLVEKSNKNDTVLDQLLKKLK</sequence>
<evidence type="ECO:0000256" key="2">
    <source>
        <dbReference type="ARBA" id="ARBA00009179"/>
    </source>
</evidence>
<dbReference type="Gene3D" id="3.90.226.10">
    <property type="entry name" value="2-enoyl-CoA Hydratase, Chain A, domain 1"/>
    <property type="match status" value="1"/>
</dbReference>
<dbReference type="SUPFAM" id="SSF47090">
    <property type="entry name" value="PGBD-like"/>
    <property type="match status" value="1"/>
</dbReference>
<dbReference type="SUPFAM" id="SSF52096">
    <property type="entry name" value="ClpP/crotonase"/>
    <property type="match status" value="1"/>
</dbReference>
<dbReference type="SMART" id="SM00245">
    <property type="entry name" value="TSPc"/>
    <property type="match status" value="1"/>
</dbReference>
<dbReference type="FunFam" id="2.30.42.10:FF:000063">
    <property type="entry name" value="Peptidase, S41 family"/>
    <property type="match status" value="1"/>
</dbReference>
<dbReference type="GO" id="GO:0005886">
    <property type="term" value="C:plasma membrane"/>
    <property type="evidence" value="ECO:0007669"/>
    <property type="project" value="UniProtKB-SubCell"/>
</dbReference>
<dbReference type="InterPro" id="IPR005151">
    <property type="entry name" value="Tail-specific_protease"/>
</dbReference>
<evidence type="ECO:0000256" key="7">
    <source>
        <dbReference type="ARBA" id="ARBA00022825"/>
    </source>
</evidence>
<feature type="region of interest" description="Disordered" evidence="10">
    <location>
        <begin position="1"/>
        <end position="21"/>
    </location>
</feature>
<dbReference type="PANTHER" id="PTHR32060:SF30">
    <property type="entry name" value="CARBOXY-TERMINAL PROCESSING PROTEASE CTPA"/>
    <property type="match status" value="1"/>
</dbReference>
<keyword evidence="11" id="KW-0472">Membrane</keyword>
<dbReference type="InterPro" id="IPR036365">
    <property type="entry name" value="PGBD-like_sf"/>
</dbReference>
<dbReference type="EMBL" id="PZEV01000003">
    <property type="protein sequence ID" value="PTI52339.1"/>
    <property type="molecule type" value="Genomic_DNA"/>
</dbReference>
<dbReference type="Gene3D" id="2.30.42.10">
    <property type="match status" value="1"/>
</dbReference>
<protein>
    <recommendedName>
        <fullName evidence="3">Probable CtpA-like serine protease</fullName>
    </recommendedName>
</protein>
<keyword evidence="7 9" id="KW-0720">Serine protease</keyword>
<dbReference type="CDD" id="cd07560">
    <property type="entry name" value="Peptidase_S41_CPP"/>
    <property type="match status" value="1"/>
</dbReference>
<name>A0A2T4Q350_STAWA</name>
<evidence type="ECO:0000256" key="6">
    <source>
        <dbReference type="ARBA" id="ARBA00022801"/>
    </source>
</evidence>
<dbReference type="Proteomes" id="UP000240717">
    <property type="component" value="Unassembled WGS sequence"/>
</dbReference>
<evidence type="ECO:0000313" key="13">
    <source>
        <dbReference type="EMBL" id="PTI52339.1"/>
    </source>
</evidence>
<dbReference type="GO" id="GO:0004175">
    <property type="term" value="F:endopeptidase activity"/>
    <property type="evidence" value="ECO:0007669"/>
    <property type="project" value="TreeGrafter"/>
</dbReference>
<accession>A0A2T4Q350</accession>
<dbReference type="AlphaFoldDB" id="A0A2T4Q350"/>
<dbReference type="CDD" id="cd06782">
    <property type="entry name" value="cpPDZ_CPP-like"/>
    <property type="match status" value="1"/>
</dbReference>
<comment type="subcellular location">
    <subcellularLocation>
        <location evidence="1">Cell membrane</location>
        <topology evidence="1">Single-pass membrane protein</topology>
    </subcellularLocation>
</comment>
<keyword evidence="6 9" id="KW-0378">Hydrolase</keyword>
<organism evidence="13 14">
    <name type="scientific">Staphylococcus warneri</name>
    <dbReference type="NCBI Taxonomy" id="1292"/>
    <lineage>
        <taxon>Bacteria</taxon>
        <taxon>Bacillati</taxon>
        <taxon>Bacillota</taxon>
        <taxon>Bacilli</taxon>
        <taxon>Bacillales</taxon>
        <taxon>Staphylococcaceae</taxon>
        <taxon>Staphylococcus</taxon>
    </lineage>
</organism>
<feature type="transmembrane region" description="Helical" evidence="11">
    <location>
        <begin position="33"/>
        <end position="58"/>
    </location>
</feature>
<dbReference type="InterPro" id="IPR001478">
    <property type="entry name" value="PDZ"/>
</dbReference>
<evidence type="ECO:0000256" key="1">
    <source>
        <dbReference type="ARBA" id="ARBA00004162"/>
    </source>
</evidence>
<dbReference type="Gene3D" id="3.30.750.44">
    <property type="match status" value="1"/>
</dbReference>
<dbReference type="GO" id="GO:0006508">
    <property type="term" value="P:proteolysis"/>
    <property type="evidence" value="ECO:0007669"/>
    <property type="project" value="UniProtKB-KW"/>
</dbReference>
<gene>
    <name evidence="13" type="ORF">BU085_01405</name>
</gene>
<dbReference type="GO" id="GO:0030288">
    <property type="term" value="C:outer membrane-bounded periplasmic space"/>
    <property type="evidence" value="ECO:0007669"/>
    <property type="project" value="TreeGrafter"/>
</dbReference>
<evidence type="ECO:0000256" key="9">
    <source>
        <dbReference type="RuleBase" id="RU004404"/>
    </source>
</evidence>
<dbReference type="PANTHER" id="PTHR32060">
    <property type="entry name" value="TAIL-SPECIFIC PROTEASE"/>
    <property type="match status" value="1"/>
</dbReference>
<dbReference type="SUPFAM" id="SSF50156">
    <property type="entry name" value="PDZ domain-like"/>
    <property type="match status" value="1"/>
</dbReference>
<dbReference type="InterPro" id="IPR036034">
    <property type="entry name" value="PDZ_sf"/>
</dbReference>
<dbReference type="GO" id="GO:0008236">
    <property type="term" value="F:serine-type peptidase activity"/>
    <property type="evidence" value="ECO:0007669"/>
    <property type="project" value="UniProtKB-KW"/>
</dbReference>
<evidence type="ECO:0000256" key="3">
    <source>
        <dbReference type="ARBA" id="ARBA00022029"/>
    </source>
</evidence>
<dbReference type="NCBIfam" id="TIGR00225">
    <property type="entry name" value="prc"/>
    <property type="match status" value="1"/>
</dbReference>
<dbReference type="STRING" id="1194526.A284_06540"/>
<dbReference type="InterPro" id="IPR055210">
    <property type="entry name" value="CtpA/B_N"/>
</dbReference>
<proteinExistence type="inferred from homology"/>
<feature type="domain" description="PDZ" evidence="12">
    <location>
        <begin position="121"/>
        <end position="189"/>
    </location>
</feature>
<evidence type="ECO:0000256" key="11">
    <source>
        <dbReference type="SAM" id="Phobius"/>
    </source>
</evidence>
<dbReference type="SMART" id="SM00228">
    <property type="entry name" value="PDZ"/>
    <property type="match status" value="1"/>
</dbReference>
<dbReference type="FunFam" id="3.30.750.44:FF:000001">
    <property type="entry name" value="S41 family peptidase"/>
    <property type="match status" value="1"/>
</dbReference>
<dbReference type="InterPro" id="IPR002477">
    <property type="entry name" value="Peptidoglycan-bd-like"/>
</dbReference>
<keyword evidence="8 11" id="KW-1133">Transmembrane helix</keyword>
<dbReference type="InterPro" id="IPR004447">
    <property type="entry name" value="Peptidase_S41A"/>
</dbReference>
<dbReference type="InterPro" id="IPR029045">
    <property type="entry name" value="ClpP/crotonase-like_dom_sf"/>
</dbReference>
<reference evidence="13 14" key="1">
    <citation type="journal article" date="2016" name="Front. Microbiol.">
        <title>Comprehensive Phylogenetic Analysis of Bovine Non-aureus Staphylococci Species Based on Whole-Genome Sequencing.</title>
        <authorList>
            <person name="Naushad S."/>
            <person name="Barkema H.W."/>
            <person name="Luby C."/>
            <person name="Condas L.A."/>
            <person name="Nobrega D.B."/>
            <person name="Carson D.A."/>
            <person name="De Buck J."/>
        </authorList>
    </citation>
    <scope>NUCLEOTIDE SEQUENCE [LARGE SCALE GENOMIC DNA]</scope>
    <source>
        <strain evidence="13 14">SNUC 2993</strain>
    </source>
</reference>